<evidence type="ECO:0000256" key="1">
    <source>
        <dbReference type="ARBA" id="ARBA00004236"/>
    </source>
</evidence>
<keyword evidence="6" id="KW-0051">Antiviral defense</keyword>
<proteinExistence type="predicted"/>
<comment type="subcellular location">
    <subcellularLocation>
        <location evidence="1">Cell membrane</location>
    </subcellularLocation>
</comment>
<feature type="transmembrane region" description="Helical" evidence="8">
    <location>
        <begin position="63"/>
        <end position="85"/>
    </location>
</feature>
<accession>A0ABX6TPP5</accession>
<evidence type="ECO:0000256" key="8">
    <source>
        <dbReference type="SAM" id="Phobius"/>
    </source>
</evidence>
<organism evidence="10 11">
    <name type="scientific">Pedobacter riviphilus</name>
    <dbReference type="NCBI Taxonomy" id="2766984"/>
    <lineage>
        <taxon>Bacteria</taxon>
        <taxon>Pseudomonadati</taxon>
        <taxon>Bacteroidota</taxon>
        <taxon>Sphingobacteriia</taxon>
        <taxon>Sphingobacteriales</taxon>
        <taxon>Sphingobacteriaceae</taxon>
        <taxon>Pedobacter</taxon>
    </lineage>
</organism>
<feature type="transmembrane region" description="Helical" evidence="8">
    <location>
        <begin position="153"/>
        <end position="170"/>
    </location>
</feature>
<name>A0ABX6TPP5_9SPHI</name>
<evidence type="ECO:0000256" key="5">
    <source>
        <dbReference type="ARBA" id="ARBA00022989"/>
    </source>
</evidence>
<evidence type="ECO:0000256" key="7">
    <source>
        <dbReference type="ARBA" id="ARBA00023136"/>
    </source>
</evidence>
<evidence type="ECO:0000256" key="3">
    <source>
        <dbReference type="ARBA" id="ARBA00022692"/>
    </source>
</evidence>
<dbReference type="Proteomes" id="UP000516439">
    <property type="component" value="Chromosome"/>
</dbReference>
<feature type="domain" description="Pycsar effector protein" evidence="9">
    <location>
        <begin position="8"/>
        <end position="169"/>
    </location>
</feature>
<evidence type="ECO:0000256" key="4">
    <source>
        <dbReference type="ARBA" id="ARBA00022741"/>
    </source>
</evidence>
<evidence type="ECO:0000313" key="10">
    <source>
        <dbReference type="EMBL" id="QNR86619.1"/>
    </source>
</evidence>
<evidence type="ECO:0000256" key="2">
    <source>
        <dbReference type="ARBA" id="ARBA00022475"/>
    </source>
</evidence>
<keyword evidence="3 8" id="KW-0812">Transmembrane</keyword>
<reference evidence="10 11" key="1">
    <citation type="submission" date="2020-09" db="EMBL/GenBank/DDBJ databases">
        <title>Pedobacter sp. SW-16 isolated from soil near Yeocheon.</title>
        <authorList>
            <person name="Im H.S."/>
            <person name="Joung Y."/>
            <person name="Lee S.-S."/>
        </authorList>
    </citation>
    <scope>NUCLEOTIDE SEQUENCE [LARGE SCALE GENOMIC DNA]</scope>
    <source>
        <strain evidence="10 11">SW-16</strain>
    </source>
</reference>
<keyword evidence="4" id="KW-0547">Nucleotide-binding</keyword>
<evidence type="ECO:0000313" key="11">
    <source>
        <dbReference type="Proteomes" id="UP000516439"/>
    </source>
</evidence>
<dbReference type="InterPro" id="IPR043760">
    <property type="entry name" value="PycTM_dom"/>
</dbReference>
<dbReference type="RefSeq" id="WP_190328729.1">
    <property type="nucleotide sequence ID" value="NZ_CP061171.1"/>
</dbReference>
<dbReference type="Pfam" id="PF18967">
    <property type="entry name" value="PycTM"/>
    <property type="match status" value="1"/>
</dbReference>
<keyword evidence="5 8" id="KW-1133">Transmembrane helix</keyword>
<sequence>MPATYDHLKLIIQRFDTHINSANTKGAFLLAFNTFLCGAILSNQNALSKLVGINIQPKLKIGLLLLFVLGIVCLVIVLLAIYPFLHSGNSSKDSYHSHIYFGSIAEFDSPGKYAESISKQKESESYYDLSIQIFYIAIALKKKYKYLEYATKIIFLQLAVLSTLVSFIILDNL</sequence>
<keyword evidence="7 8" id="KW-0472">Membrane</keyword>
<keyword evidence="2" id="KW-1003">Cell membrane</keyword>
<keyword evidence="11" id="KW-1185">Reference proteome</keyword>
<evidence type="ECO:0000256" key="6">
    <source>
        <dbReference type="ARBA" id="ARBA00023118"/>
    </source>
</evidence>
<feature type="transmembrane region" description="Helical" evidence="8">
    <location>
        <begin position="26"/>
        <end position="42"/>
    </location>
</feature>
<protein>
    <recommendedName>
        <fullName evidence="9">Pycsar effector protein domain-containing protein</fullName>
    </recommendedName>
</protein>
<gene>
    <name evidence="10" type="ORF">H9N25_09635</name>
</gene>
<dbReference type="EMBL" id="CP061171">
    <property type="protein sequence ID" value="QNR86619.1"/>
    <property type="molecule type" value="Genomic_DNA"/>
</dbReference>
<evidence type="ECO:0000259" key="9">
    <source>
        <dbReference type="Pfam" id="PF18967"/>
    </source>
</evidence>